<dbReference type="PANTHER" id="PTHR42886">
    <property type="entry name" value="RE40534P-RELATED"/>
    <property type="match status" value="1"/>
</dbReference>
<evidence type="ECO:0000256" key="22">
    <source>
        <dbReference type="ARBA" id="ARBA00048632"/>
    </source>
</evidence>
<evidence type="ECO:0000256" key="20">
    <source>
        <dbReference type="ARBA" id="ARBA00047543"/>
    </source>
</evidence>
<comment type="catalytic activity">
    <reaction evidence="23">
        <text>1-(9Z-octadecenoyl)-sn-glycero-3-phosphate + (5Z,8Z,11Z,14Z)-eicosatetraenoyl-CoA = 1-(9Z)-octadecenoyl-2-(5Z,8Z,11Z,14Z)-eicosatetraenoyl-sn-glycero-3-phosphate + CoA</text>
        <dbReference type="Rhea" id="RHEA:37443"/>
        <dbReference type="ChEBI" id="CHEBI:57287"/>
        <dbReference type="ChEBI" id="CHEBI:57368"/>
        <dbReference type="ChEBI" id="CHEBI:74544"/>
        <dbReference type="ChEBI" id="CHEBI:74928"/>
    </reaction>
    <physiologicalReaction direction="left-to-right" evidence="23">
        <dbReference type="Rhea" id="RHEA:37444"/>
    </physiologicalReaction>
</comment>
<evidence type="ECO:0000313" key="27">
    <source>
        <dbReference type="Proteomes" id="UP001562425"/>
    </source>
</evidence>
<evidence type="ECO:0000313" key="26">
    <source>
        <dbReference type="EMBL" id="KAL1377190.1"/>
    </source>
</evidence>
<keyword evidence="9" id="KW-0808">Transferase</keyword>
<comment type="catalytic activity">
    <reaction evidence="19">
        <text>1-hexadecanoyl-sn-glycero-3-phosphate + (9Z)-octadecenoyl-CoA = 1-hexadecanoyl-2-(9Z-octadecenoyl)-sn-glycero-3-phosphate + CoA</text>
        <dbReference type="Rhea" id="RHEA:33187"/>
        <dbReference type="ChEBI" id="CHEBI:57287"/>
        <dbReference type="ChEBI" id="CHEBI:57387"/>
        <dbReference type="ChEBI" id="CHEBI:57518"/>
        <dbReference type="ChEBI" id="CHEBI:64839"/>
    </reaction>
    <physiologicalReaction direction="left-to-right" evidence="19">
        <dbReference type="Rhea" id="RHEA:33188"/>
    </physiologicalReaction>
</comment>
<evidence type="ECO:0000256" key="13">
    <source>
        <dbReference type="ARBA" id="ARBA00023315"/>
    </source>
</evidence>
<dbReference type="EMBL" id="JBEHCU010011129">
    <property type="protein sequence ID" value="KAL1377190.1"/>
    <property type="molecule type" value="Genomic_DNA"/>
</dbReference>
<keyword evidence="10" id="KW-0221">Differentiation</keyword>
<evidence type="ECO:0000256" key="3">
    <source>
        <dbReference type="ARBA" id="ARBA00004496"/>
    </source>
</evidence>
<comment type="catalytic activity">
    <reaction evidence="1">
        <text>a 1-acyl-sn-glycero-3-phosphate + an acyl-CoA = a 1,2-diacyl-sn-glycero-3-phosphate + CoA</text>
        <dbReference type="Rhea" id="RHEA:19709"/>
        <dbReference type="ChEBI" id="CHEBI:57287"/>
        <dbReference type="ChEBI" id="CHEBI:57970"/>
        <dbReference type="ChEBI" id="CHEBI:58342"/>
        <dbReference type="ChEBI" id="CHEBI:58608"/>
        <dbReference type="EC" id="2.3.1.51"/>
    </reaction>
    <physiologicalReaction direction="left-to-right" evidence="1">
        <dbReference type="Rhea" id="RHEA:19710"/>
    </physiologicalReaction>
</comment>
<comment type="catalytic activity">
    <reaction evidence="14">
        <text>1-(9Z-octadecenoyl)-sn-glycero-3-phosphate + octadecanoyl-CoA = 1-(9Z-octadecenoyl)-2-octadecanoyl-sn-glycero-3-phosphate + CoA</text>
        <dbReference type="Rhea" id="RHEA:37147"/>
        <dbReference type="ChEBI" id="CHEBI:57287"/>
        <dbReference type="ChEBI" id="CHEBI:57394"/>
        <dbReference type="ChEBI" id="CHEBI:74544"/>
        <dbReference type="ChEBI" id="CHEBI:74552"/>
    </reaction>
    <physiologicalReaction direction="left-to-right" evidence="14">
        <dbReference type="Rhea" id="RHEA:37148"/>
    </physiologicalReaction>
</comment>
<evidence type="ECO:0000256" key="19">
    <source>
        <dbReference type="ARBA" id="ARBA00047525"/>
    </source>
</evidence>
<gene>
    <name evidence="26" type="ORF">pipiens_016437</name>
</gene>
<comment type="catalytic activity">
    <reaction evidence="22">
        <text>1-(5Z,8Z,11Z,14Z-eicosatetraenoyl)-sn-glycero-3-phosphate + (9Z)-octadecenoyl-CoA = 1-(5Z,8Z,11Z,14Z)-eicosatetraenoyl-2-(9Z)-octadecenoyl-sn-glycero-3-phosphate + CoA</text>
        <dbReference type="Rhea" id="RHEA:37455"/>
        <dbReference type="ChEBI" id="CHEBI:57287"/>
        <dbReference type="ChEBI" id="CHEBI:57387"/>
        <dbReference type="ChEBI" id="CHEBI:74938"/>
        <dbReference type="ChEBI" id="CHEBI:74941"/>
    </reaction>
    <physiologicalReaction direction="left-to-right" evidence="22">
        <dbReference type="Rhea" id="RHEA:37456"/>
    </physiologicalReaction>
</comment>
<reference evidence="26 27" key="1">
    <citation type="submission" date="2024-05" db="EMBL/GenBank/DDBJ databases">
        <title>Culex pipiens pipiens assembly and annotation.</title>
        <authorList>
            <person name="Alout H."/>
            <person name="Durand T."/>
        </authorList>
    </citation>
    <scope>NUCLEOTIDE SEQUENCE [LARGE SCALE GENOMIC DNA]</scope>
    <source>
        <strain evidence="26">HA-2024</strain>
        <tissue evidence="26">Whole body</tissue>
    </source>
</reference>
<protein>
    <recommendedName>
        <fullName evidence="16">1-acylglycerol-3-phosphate O-acyltransferase ABHD5</fullName>
        <ecNumber evidence="5">2.3.1.51</ecNumber>
    </recommendedName>
    <alternativeName>
        <fullName evidence="17">Abhydrolase domain-containing protein 5</fullName>
    </alternativeName>
</protein>
<comment type="subcellular location">
    <subcellularLocation>
        <location evidence="3">Cytoplasm</location>
    </subcellularLocation>
    <subcellularLocation>
        <location evidence="4">Lipid droplet</location>
    </subcellularLocation>
</comment>
<evidence type="ECO:0000256" key="18">
    <source>
        <dbReference type="ARBA" id="ARBA00045357"/>
    </source>
</evidence>
<keyword evidence="12" id="KW-0443">Lipid metabolism</keyword>
<evidence type="ECO:0000256" key="1">
    <source>
        <dbReference type="ARBA" id="ARBA00000300"/>
    </source>
</evidence>
<comment type="catalytic activity">
    <reaction evidence="21">
        <text>eicosanoyl-CoA + 1-(9Z-octadecenoyl)-sn-glycero-3-phosphate = 1-(9Z)-octadecenoyl-2-eicosanoyl-sn-glycero-3-phosphate + CoA</text>
        <dbReference type="Rhea" id="RHEA:37451"/>
        <dbReference type="ChEBI" id="CHEBI:57287"/>
        <dbReference type="ChEBI" id="CHEBI:57380"/>
        <dbReference type="ChEBI" id="CHEBI:74544"/>
        <dbReference type="ChEBI" id="CHEBI:74937"/>
    </reaction>
    <physiologicalReaction direction="left-to-right" evidence="21">
        <dbReference type="Rhea" id="RHEA:37452"/>
    </physiologicalReaction>
</comment>
<comment type="catalytic activity">
    <reaction evidence="24">
        <text>1-(9Z-octadecenoyl)-sn-glycero-3-phosphate + (9Z)-octadecenoyl-CoA = 1,2-di-(9Z-octadecenoyl)-sn-glycero-3-phosphate + CoA</text>
        <dbReference type="Rhea" id="RHEA:37131"/>
        <dbReference type="ChEBI" id="CHEBI:57287"/>
        <dbReference type="ChEBI" id="CHEBI:57387"/>
        <dbReference type="ChEBI" id="CHEBI:74544"/>
        <dbReference type="ChEBI" id="CHEBI:74546"/>
    </reaction>
    <physiologicalReaction direction="left-to-right" evidence="24">
        <dbReference type="Rhea" id="RHEA:37132"/>
    </physiologicalReaction>
</comment>
<comment type="caution">
    <text evidence="26">The sequence shown here is derived from an EMBL/GenBank/DDBJ whole genome shotgun (WGS) entry which is preliminary data.</text>
</comment>
<dbReference type="GO" id="GO:0003841">
    <property type="term" value="F:1-acylglycerol-3-phosphate O-acyltransferase activity"/>
    <property type="evidence" value="ECO:0007669"/>
    <property type="project" value="UniProtKB-EC"/>
</dbReference>
<evidence type="ECO:0000256" key="24">
    <source>
        <dbReference type="ARBA" id="ARBA00049561"/>
    </source>
</evidence>
<dbReference type="GO" id="GO:0030154">
    <property type="term" value="P:cell differentiation"/>
    <property type="evidence" value="ECO:0007669"/>
    <property type="project" value="UniProtKB-KW"/>
</dbReference>
<evidence type="ECO:0000256" key="5">
    <source>
        <dbReference type="ARBA" id="ARBA00013211"/>
    </source>
</evidence>
<accession>A0ABD1CLN8</accession>
<evidence type="ECO:0000256" key="6">
    <source>
        <dbReference type="ARBA" id="ARBA00022490"/>
    </source>
</evidence>
<evidence type="ECO:0000256" key="15">
    <source>
        <dbReference type="ARBA" id="ARBA00038097"/>
    </source>
</evidence>
<dbReference type="EC" id="2.3.1.51" evidence="5"/>
<sequence>MTCISVINECSLACVAALVIRLRPSDTYDETAHLEPESTMTDEESASSSDTSWFSWTRYSFNMLRSIEKSILSHLRRPYRGMFVDIGPCVGDQDKVWTITMNNEESKRVPILMLHGLGAGVALWVLNLDELAQHRTVYAIDILGFGRSSRPSFSDDAMVAEKQLVKSIDEWRKEMGLKEMILLGHSMGGFLAASYALSYPDRVKHLILADPWGFPEKPKDVERPKKIPMWARAIVTASKPLNPLWILRFFGPLGSWLVGKTRPDILRKFSGVVTNPDDIPNYIHQCNAQSPTGESAFHTMMQDFGWAKNPMINRVQDMKSTVPITFLYGARSWVDNSPGETIKQLRHQSFVKVHSIPGAGHHVYADDAATFNRLINEACATCDAENQANIFSRYQHATLVVSRGKGWLGQQCCVEQQHGQKAKAAETTRRSALQIPCAGHLRTAEGRNHCSYRKL</sequence>
<evidence type="ECO:0000256" key="2">
    <source>
        <dbReference type="ARBA" id="ARBA00000816"/>
    </source>
</evidence>
<dbReference type="GO" id="GO:0006631">
    <property type="term" value="P:fatty acid metabolic process"/>
    <property type="evidence" value="ECO:0007669"/>
    <property type="project" value="UniProtKB-KW"/>
</dbReference>
<evidence type="ECO:0000256" key="21">
    <source>
        <dbReference type="ARBA" id="ARBA00047849"/>
    </source>
</evidence>
<dbReference type="AlphaFoldDB" id="A0ABD1CLN8"/>
<evidence type="ECO:0000256" key="9">
    <source>
        <dbReference type="ARBA" id="ARBA00022679"/>
    </source>
</evidence>
<keyword evidence="11" id="KW-0276">Fatty acid metabolism</keyword>
<keyword evidence="13" id="KW-0012">Acyltransferase</keyword>
<keyword evidence="27" id="KW-1185">Reference proteome</keyword>
<proteinExistence type="inferred from homology"/>
<evidence type="ECO:0000259" key="25">
    <source>
        <dbReference type="Pfam" id="PF00561"/>
    </source>
</evidence>
<dbReference type="GO" id="GO:0005737">
    <property type="term" value="C:cytoplasm"/>
    <property type="evidence" value="ECO:0007669"/>
    <property type="project" value="UniProtKB-SubCell"/>
</dbReference>
<organism evidence="26 27">
    <name type="scientific">Culex pipiens pipiens</name>
    <name type="common">Northern house mosquito</name>
    <dbReference type="NCBI Taxonomy" id="38569"/>
    <lineage>
        <taxon>Eukaryota</taxon>
        <taxon>Metazoa</taxon>
        <taxon>Ecdysozoa</taxon>
        <taxon>Arthropoda</taxon>
        <taxon>Hexapoda</taxon>
        <taxon>Insecta</taxon>
        <taxon>Pterygota</taxon>
        <taxon>Neoptera</taxon>
        <taxon>Endopterygota</taxon>
        <taxon>Diptera</taxon>
        <taxon>Nematocera</taxon>
        <taxon>Culicoidea</taxon>
        <taxon>Culicidae</taxon>
        <taxon>Culicinae</taxon>
        <taxon>Culicini</taxon>
        <taxon>Culex</taxon>
        <taxon>Culex</taxon>
    </lineage>
</organism>
<dbReference type="PRINTS" id="PR00111">
    <property type="entry name" value="ABHYDROLASE"/>
</dbReference>
<dbReference type="GO" id="GO:0005811">
    <property type="term" value="C:lipid droplet"/>
    <property type="evidence" value="ECO:0007669"/>
    <property type="project" value="UniProtKB-SubCell"/>
</dbReference>
<comment type="similarity">
    <text evidence="15">Belongs to the peptidase S33 family. ABHD4/ABHD5 subfamily.</text>
</comment>
<evidence type="ECO:0000256" key="11">
    <source>
        <dbReference type="ARBA" id="ARBA00022832"/>
    </source>
</evidence>
<evidence type="ECO:0000256" key="12">
    <source>
        <dbReference type="ARBA" id="ARBA00023098"/>
    </source>
</evidence>
<evidence type="ECO:0000256" key="4">
    <source>
        <dbReference type="ARBA" id="ARBA00004502"/>
    </source>
</evidence>
<comment type="catalytic activity">
    <reaction evidence="2">
        <text>1-(9Z-octadecenoyl)-sn-glycero-3-phosphate + hexadecanoyl-CoA = 1-(9Z)-octadecenoyl-2-hexadecanoyl-sn-glycero-3-phosphate + CoA</text>
        <dbReference type="Rhea" id="RHEA:37143"/>
        <dbReference type="ChEBI" id="CHEBI:57287"/>
        <dbReference type="ChEBI" id="CHEBI:57379"/>
        <dbReference type="ChEBI" id="CHEBI:74544"/>
        <dbReference type="ChEBI" id="CHEBI:74551"/>
    </reaction>
    <physiologicalReaction direction="left-to-right" evidence="2">
        <dbReference type="Rhea" id="RHEA:37144"/>
    </physiologicalReaction>
</comment>
<dbReference type="Gene3D" id="3.40.50.1820">
    <property type="entry name" value="alpha/beta hydrolase"/>
    <property type="match status" value="1"/>
</dbReference>
<name>A0ABD1CLN8_CULPP</name>
<evidence type="ECO:0000256" key="10">
    <source>
        <dbReference type="ARBA" id="ARBA00022782"/>
    </source>
</evidence>
<feature type="domain" description="AB hydrolase-1" evidence="25">
    <location>
        <begin position="110"/>
        <end position="367"/>
    </location>
</feature>
<comment type="function">
    <text evidence="18">Coenzyme A-dependent lysophosphatidic acid acyltransferase that catalyzes the transfer of an acyl group on a lysophosphatidic acid. Functions preferentially with 1-oleoyl-lysophosphatidic acid followed by 1-palmitoyl-lysophosphatidic acid, 1-stearoyl-lysophosphatidic acid and 1-arachidonoyl-lysophosphatidic acid as lipid acceptor. Functions preferentially with arachidonoyl-CoA followed by oleoyl-CoA as acyl group donors. Functions in phosphatidic acid biosynthesis. May regulate the cellular storage of triacylglycerol through activation of the phospholipase PNPLA2. Involved in keratinocyte differentiation. Regulates lipid droplet fusion.</text>
</comment>
<dbReference type="Proteomes" id="UP001562425">
    <property type="component" value="Unassembled WGS sequence"/>
</dbReference>
<evidence type="ECO:0000256" key="7">
    <source>
        <dbReference type="ARBA" id="ARBA00022516"/>
    </source>
</evidence>
<dbReference type="FunFam" id="3.40.50.1820:FF:000019">
    <property type="entry name" value="1-acylglycerol-3-phosphate O-acyltransferase ABHD5"/>
    <property type="match status" value="1"/>
</dbReference>
<evidence type="ECO:0000256" key="16">
    <source>
        <dbReference type="ARBA" id="ARBA00040731"/>
    </source>
</evidence>
<evidence type="ECO:0000256" key="14">
    <source>
        <dbReference type="ARBA" id="ARBA00036296"/>
    </source>
</evidence>
<evidence type="ECO:0000256" key="23">
    <source>
        <dbReference type="ARBA" id="ARBA00048770"/>
    </source>
</evidence>
<dbReference type="Pfam" id="PF00561">
    <property type="entry name" value="Abhydrolase_1"/>
    <property type="match status" value="1"/>
</dbReference>
<dbReference type="InterPro" id="IPR029058">
    <property type="entry name" value="AB_hydrolase_fold"/>
</dbReference>
<evidence type="ECO:0000256" key="8">
    <source>
        <dbReference type="ARBA" id="ARBA00022677"/>
    </source>
</evidence>
<dbReference type="InterPro" id="IPR000073">
    <property type="entry name" value="AB_hydrolase_1"/>
</dbReference>
<comment type="catalytic activity">
    <reaction evidence="20">
        <text>1-octadecanoyl-sn-glycero-3-phosphate + (9Z)-octadecenoyl-CoA = 1-octadecanoyl-2-(9Z-octadecenoyl)-sn-glycero-3-phosphate + CoA</text>
        <dbReference type="Rhea" id="RHEA:37163"/>
        <dbReference type="ChEBI" id="CHEBI:57287"/>
        <dbReference type="ChEBI" id="CHEBI:57387"/>
        <dbReference type="ChEBI" id="CHEBI:74560"/>
        <dbReference type="ChEBI" id="CHEBI:74565"/>
    </reaction>
    <physiologicalReaction direction="left-to-right" evidence="20">
        <dbReference type="Rhea" id="RHEA:37164"/>
    </physiologicalReaction>
</comment>
<keyword evidence="7" id="KW-0444">Lipid biosynthesis</keyword>
<keyword evidence="8" id="KW-0551">Lipid droplet</keyword>
<dbReference type="SUPFAM" id="SSF53474">
    <property type="entry name" value="alpha/beta-Hydrolases"/>
    <property type="match status" value="1"/>
</dbReference>
<keyword evidence="6" id="KW-0963">Cytoplasm</keyword>
<dbReference type="PANTHER" id="PTHR42886:SF29">
    <property type="entry name" value="PUMMELIG, ISOFORM A"/>
    <property type="match status" value="1"/>
</dbReference>
<evidence type="ECO:0000256" key="17">
    <source>
        <dbReference type="ARBA" id="ARBA00042413"/>
    </source>
</evidence>